<organism evidence="2 3">
    <name type="scientific">Cercophora samala</name>
    <dbReference type="NCBI Taxonomy" id="330535"/>
    <lineage>
        <taxon>Eukaryota</taxon>
        <taxon>Fungi</taxon>
        <taxon>Dikarya</taxon>
        <taxon>Ascomycota</taxon>
        <taxon>Pezizomycotina</taxon>
        <taxon>Sordariomycetes</taxon>
        <taxon>Sordariomycetidae</taxon>
        <taxon>Sordariales</taxon>
        <taxon>Lasiosphaeriaceae</taxon>
        <taxon>Cercophora</taxon>
    </lineage>
</organism>
<evidence type="ECO:0000313" key="3">
    <source>
        <dbReference type="Proteomes" id="UP001174997"/>
    </source>
</evidence>
<gene>
    <name evidence="2" type="ORF">QBC41DRAFT_365427</name>
</gene>
<feature type="transmembrane region" description="Helical" evidence="1">
    <location>
        <begin position="257"/>
        <end position="276"/>
    </location>
</feature>
<keyword evidence="1" id="KW-1133">Transmembrane helix</keyword>
<feature type="transmembrane region" description="Helical" evidence="1">
    <location>
        <begin position="177"/>
        <end position="198"/>
    </location>
</feature>
<dbReference type="EMBL" id="JAULSY010000055">
    <property type="protein sequence ID" value="KAK0668549.1"/>
    <property type="molecule type" value="Genomic_DNA"/>
</dbReference>
<evidence type="ECO:0000256" key="1">
    <source>
        <dbReference type="SAM" id="Phobius"/>
    </source>
</evidence>
<keyword evidence="3" id="KW-1185">Reference proteome</keyword>
<evidence type="ECO:0000313" key="2">
    <source>
        <dbReference type="EMBL" id="KAK0668549.1"/>
    </source>
</evidence>
<feature type="transmembrane region" description="Helical" evidence="1">
    <location>
        <begin position="64"/>
        <end position="82"/>
    </location>
</feature>
<name>A0AA39ZCR5_9PEZI</name>
<keyword evidence="1" id="KW-0812">Transmembrane</keyword>
<feature type="transmembrane region" description="Helical" evidence="1">
    <location>
        <begin position="219"/>
        <end position="237"/>
    </location>
</feature>
<feature type="transmembrane region" description="Helical" evidence="1">
    <location>
        <begin position="13"/>
        <end position="32"/>
    </location>
</feature>
<sequence length="289" mass="32259">MSVNYNAVGWAQVAMQGIAIVLGVYVLARLALDLATRRGLASVKKHQDDVESDTPPHTRCRGTAILIVALAGVISTILTRILELVTLFHHTGYKEELSQYSAVNFFAIAEGLCLFVTAILMTKALTSPAKGFSVSRIMYTVLIVLLAVFALVVFIIQTLQIWRHFNGYMRLWRPTAILGHTYFALLGFTTLVIGVSLIRKLIQIRGANIPTAERSALKMFTFVALPVLTGMIVLGIVSRVGFTDRPYYYFFDDIHGYLAYAYISLIFNIWLNLLVFEFARKAVKKLSTI</sequence>
<keyword evidence="1" id="KW-0472">Membrane</keyword>
<dbReference type="AlphaFoldDB" id="A0AA39ZCR5"/>
<feature type="transmembrane region" description="Helical" evidence="1">
    <location>
        <begin position="102"/>
        <end position="125"/>
    </location>
</feature>
<comment type="caution">
    <text evidence="2">The sequence shown here is derived from an EMBL/GenBank/DDBJ whole genome shotgun (WGS) entry which is preliminary data.</text>
</comment>
<proteinExistence type="predicted"/>
<feature type="transmembrane region" description="Helical" evidence="1">
    <location>
        <begin position="137"/>
        <end position="157"/>
    </location>
</feature>
<dbReference type="Proteomes" id="UP001174997">
    <property type="component" value="Unassembled WGS sequence"/>
</dbReference>
<reference evidence="2" key="1">
    <citation type="submission" date="2023-06" db="EMBL/GenBank/DDBJ databases">
        <title>Genome-scale phylogeny and comparative genomics of the fungal order Sordariales.</title>
        <authorList>
            <consortium name="Lawrence Berkeley National Laboratory"/>
            <person name="Hensen N."/>
            <person name="Bonometti L."/>
            <person name="Westerberg I."/>
            <person name="Brannstrom I.O."/>
            <person name="Guillou S."/>
            <person name="Cros-Aarteil S."/>
            <person name="Calhoun S."/>
            <person name="Haridas S."/>
            <person name="Kuo A."/>
            <person name="Mondo S."/>
            <person name="Pangilinan J."/>
            <person name="Riley R."/>
            <person name="Labutti K."/>
            <person name="Andreopoulos B."/>
            <person name="Lipzen A."/>
            <person name="Chen C."/>
            <person name="Yanf M."/>
            <person name="Daum C."/>
            <person name="Ng V."/>
            <person name="Clum A."/>
            <person name="Steindorff A."/>
            <person name="Ohm R."/>
            <person name="Martin F."/>
            <person name="Silar P."/>
            <person name="Natvig D."/>
            <person name="Lalanne C."/>
            <person name="Gautier V."/>
            <person name="Ament-Velasquez S.L."/>
            <person name="Kruys A."/>
            <person name="Hutchinson M.I."/>
            <person name="Powell A.J."/>
            <person name="Barry K."/>
            <person name="Miller A.N."/>
            <person name="Grigoriev I.V."/>
            <person name="Debuchy R."/>
            <person name="Gladieux P."/>
            <person name="Thoren M.H."/>
            <person name="Johannesson H."/>
        </authorList>
    </citation>
    <scope>NUCLEOTIDE SEQUENCE</scope>
    <source>
        <strain evidence="2">CBS 307.81</strain>
    </source>
</reference>
<accession>A0AA39ZCR5</accession>
<protein>
    <submittedName>
        <fullName evidence="2">Uncharacterized protein</fullName>
    </submittedName>
</protein>